<keyword evidence="1" id="KW-1133">Transmembrane helix</keyword>
<feature type="transmembrane region" description="Helical" evidence="1">
    <location>
        <begin position="20"/>
        <end position="43"/>
    </location>
</feature>
<evidence type="ECO:0000313" key="3">
    <source>
        <dbReference type="Proteomes" id="UP001197247"/>
    </source>
</evidence>
<gene>
    <name evidence="2" type="ORF">KIH74_24175</name>
</gene>
<accession>A0ABS5TLT3</accession>
<comment type="caution">
    <text evidence="2">The sequence shown here is derived from an EMBL/GenBank/DDBJ whole genome shotgun (WGS) entry which is preliminary data.</text>
</comment>
<keyword evidence="1" id="KW-0812">Transmembrane</keyword>
<keyword evidence="1" id="KW-0472">Membrane</keyword>
<proteinExistence type="predicted"/>
<protein>
    <submittedName>
        <fullName evidence="2">Uncharacterized protein</fullName>
    </submittedName>
</protein>
<evidence type="ECO:0000313" key="2">
    <source>
        <dbReference type="EMBL" id="MBT0772062.1"/>
    </source>
</evidence>
<name>A0ABS5TLT3_9ACTN</name>
<reference evidence="2 3" key="1">
    <citation type="submission" date="2021-05" db="EMBL/GenBank/DDBJ databases">
        <title>Kineosporia and Streptomyces sp. nov. two new marine actinobacteria isolated from Coral.</title>
        <authorList>
            <person name="Buangrab K."/>
            <person name="Sutthacheep M."/>
            <person name="Yeemin T."/>
            <person name="Harunari E."/>
            <person name="Igarashi Y."/>
            <person name="Kanchanasin P."/>
            <person name="Tanasupawat S."/>
            <person name="Phongsopitanun W."/>
        </authorList>
    </citation>
    <scope>NUCLEOTIDE SEQUENCE [LARGE SCALE GENOMIC DNA]</scope>
    <source>
        <strain evidence="2 3">J2-2</strain>
    </source>
</reference>
<sequence>MAESLRGLRAYRREERSRRIYLVLSLILAGVMVGVAVVALTVADHVNGKNPQVPADVESARIASCWDMFPDNATLAGECADGRP</sequence>
<evidence type="ECO:0000256" key="1">
    <source>
        <dbReference type="SAM" id="Phobius"/>
    </source>
</evidence>
<keyword evidence="3" id="KW-1185">Reference proteome</keyword>
<dbReference type="EMBL" id="JAHBAY010000010">
    <property type="protein sequence ID" value="MBT0772062.1"/>
    <property type="molecule type" value="Genomic_DNA"/>
</dbReference>
<organism evidence="2 3">
    <name type="scientific">Kineosporia corallincola</name>
    <dbReference type="NCBI Taxonomy" id="2835133"/>
    <lineage>
        <taxon>Bacteria</taxon>
        <taxon>Bacillati</taxon>
        <taxon>Actinomycetota</taxon>
        <taxon>Actinomycetes</taxon>
        <taxon>Kineosporiales</taxon>
        <taxon>Kineosporiaceae</taxon>
        <taxon>Kineosporia</taxon>
    </lineage>
</organism>
<dbReference type="RefSeq" id="WP_214158419.1">
    <property type="nucleotide sequence ID" value="NZ_JAHBAY010000010.1"/>
</dbReference>
<dbReference type="Proteomes" id="UP001197247">
    <property type="component" value="Unassembled WGS sequence"/>
</dbReference>